<evidence type="ECO:0000313" key="2">
    <source>
        <dbReference type="EMBL" id="GGX78001.1"/>
    </source>
</evidence>
<dbReference type="AlphaFoldDB" id="A0A918TZS1"/>
<organism evidence="2 3">
    <name type="scientific">Streptomyces fructofermentans</name>
    <dbReference type="NCBI Taxonomy" id="152141"/>
    <lineage>
        <taxon>Bacteria</taxon>
        <taxon>Bacillati</taxon>
        <taxon>Actinomycetota</taxon>
        <taxon>Actinomycetes</taxon>
        <taxon>Kitasatosporales</taxon>
        <taxon>Streptomycetaceae</taxon>
        <taxon>Streptomyces</taxon>
    </lineage>
</organism>
<feature type="region of interest" description="Disordered" evidence="1">
    <location>
        <begin position="1"/>
        <end position="23"/>
    </location>
</feature>
<sequence>MRGVPHAARKPGSGDRIATTARPGPATVAAARGGAACGTPRAAATVLETADINRAAART</sequence>
<reference evidence="2" key="2">
    <citation type="submission" date="2020-09" db="EMBL/GenBank/DDBJ databases">
        <authorList>
            <person name="Sun Q."/>
            <person name="Ohkuma M."/>
        </authorList>
    </citation>
    <scope>NUCLEOTIDE SEQUENCE</scope>
    <source>
        <strain evidence="2">JCM 4956</strain>
    </source>
</reference>
<proteinExistence type="predicted"/>
<gene>
    <name evidence="2" type="ORF">GCM10010515_52370</name>
</gene>
<evidence type="ECO:0000256" key="1">
    <source>
        <dbReference type="SAM" id="MobiDB-lite"/>
    </source>
</evidence>
<name>A0A918TZS1_9ACTN</name>
<reference evidence="2" key="1">
    <citation type="journal article" date="2014" name="Int. J. Syst. Evol. Microbiol.">
        <title>Complete genome sequence of Corynebacterium casei LMG S-19264T (=DSM 44701T), isolated from a smear-ripened cheese.</title>
        <authorList>
            <consortium name="US DOE Joint Genome Institute (JGI-PGF)"/>
            <person name="Walter F."/>
            <person name="Albersmeier A."/>
            <person name="Kalinowski J."/>
            <person name="Ruckert C."/>
        </authorList>
    </citation>
    <scope>NUCLEOTIDE SEQUENCE</scope>
    <source>
        <strain evidence="2">JCM 4956</strain>
    </source>
</reference>
<evidence type="ECO:0000313" key="3">
    <source>
        <dbReference type="Proteomes" id="UP000645555"/>
    </source>
</evidence>
<keyword evidence="3" id="KW-1185">Reference proteome</keyword>
<dbReference type="EMBL" id="BMWD01000020">
    <property type="protein sequence ID" value="GGX78001.1"/>
    <property type="molecule type" value="Genomic_DNA"/>
</dbReference>
<dbReference type="Proteomes" id="UP000645555">
    <property type="component" value="Unassembled WGS sequence"/>
</dbReference>
<accession>A0A918TZS1</accession>
<comment type="caution">
    <text evidence="2">The sequence shown here is derived from an EMBL/GenBank/DDBJ whole genome shotgun (WGS) entry which is preliminary data.</text>
</comment>
<protein>
    <submittedName>
        <fullName evidence="2">Uncharacterized protein</fullName>
    </submittedName>
</protein>